<dbReference type="STRING" id="1316194.A0A1Q5UP14"/>
<comment type="caution">
    <text evidence="1">The sequence shown here is derived from an EMBL/GenBank/DDBJ whole genome shotgun (WGS) entry which is preliminary data.</text>
</comment>
<dbReference type="AlphaFoldDB" id="A0A1Q5UP14"/>
<evidence type="ECO:0008006" key="3">
    <source>
        <dbReference type="Google" id="ProtNLM"/>
    </source>
</evidence>
<dbReference type="EMBL" id="MNBE01000106">
    <property type="protein sequence ID" value="OKP14210.1"/>
    <property type="molecule type" value="Genomic_DNA"/>
</dbReference>
<dbReference type="PANTHER" id="PTHR33481">
    <property type="entry name" value="REVERSE TRANSCRIPTASE"/>
    <property type="match status" value="1"/>
</dbReference>
<dbReference type="PANTHER" id="PTHR33481:SF1">
    <property type="entry name" value="ENDONUCLEASE_EXONUCLEASE_PHOSPHATASE DOMAIN-CONTAINING PROTEIN-RELATED"/>
    <property type="match status" value="1"/>
</dbReference>
<name>A0A1Q5UP14_9EURO</name>
<evidence type="ECO:0000313" key="2">
    <source>
        <dbReference type="Proteomes" id="UP000186955"/>
    </source>
</evidence>
<dbReference type="Proteomes" id="UP000186955">
    <property type="component" value="Unassembled WGS sequence"/>
</dbReference>
<proteinExistence type="predicted"/>
<evidence type="ECO:0000313" key="1">
    <source>
        <dbReference type="EMBL" id="OKP14210.1"/>
    </source>
</evidence>
<keyword evidence="2" id="KW-1185">Reference proteome</keyword>
<gene>
    <name evidence="1" type="ORF">PENSUB_94</name>
</gene>
<reference evidence="1 2" key="1">
    <citation type="submission" date="2016-10" db="EMBL/GenBank/DDBJ databases">
        <title>Genome sequence of the ascomycete fungus Penicillium subrubescens.</title>
        <authorList>
            <person name="De Vries R.P."/>
            <person name="Peng M."/>
            <person name="Dilokpimol A."/>
            <person name="Hilden K."/>
            <person name="Makela M.R."/>
            <person name="Grigoriev I."/>
            <person name="Riley R."/>
            <person name="Granchi Z."/>
        </authorList>
    </citation>
    <scope>NUCLEOTIDE SEQUENCE [LARGE SCALE GENOMIC DNA]</scope>
    <source>
        <strain evidence="1 2">CBS 132785</strain>
    </source>
</reference>
<organism evidence="1 2">
    <name type="scientific">Penicillium subrubescens</name>
    <dbReference type="NCBI Taxonomy" id="1316194"/>
    <lineage>
        <taxon>Eukaryota</taxon>
        <taxon>Fungi</taxon>
        <taxon>Dikarya</taxon>
        <taxon>Ascomycota</taxon>
        <taxon>Pezizomycotina</taxon>
        <taxon>Eurotiomycetes</taxon>
        <taxon>Eurotiomycetidae</taxon>
        <taxon>Eurotiales</taxon>
        <taxon>Aspergillaceae</taxon>
        <taxon>Penicillium</taxon>
    </lineage>
</organism>
<protein>
    <recommendedName>
        <fullName evidence="3">Endonuclease/exonuclease/phosphatase domain-containing protein</fullName>
    </recommendedName>
</protein>
<sequence>MVKCAILKTEHGSDHCTIETVFDAPWTPPTHPERLLLKNAPWKEINVRIANTIAATPLEGTVQQKTDRLMSAVWEAVHALTPKAKPSPHAKRWWTDDLTQLRQIYTYWRNHARSERRAGRKAPRLEEMAQGAAKQYHDAIRQQKKKHWNEFLADNDNIWKAAKYLKSGDDAAFGKVPQLQRANGTTTTDHKEQAEELLTTFFPPLPDFIDDEGTRPERAPVEMPAITMEEVERQLLAAKSWKAPGEDGLPVIVWKMTWPAVKDRVLDLFQASLEEGTLPRQWRHAKIIPLKKPNKENYNIAKA</sequence>
<accession>A0A1Q5UP14</accession>